<dbReference type="Proteomes" id="UP001500893">
    <property type="component" value="Unassembled WGS sequence"/>
</dbReference>
<dbReference type="Pfam" id="PF25547">
    <property type="entry name" value="WXG100_2"/>
    <property type="match status" value="1"/>
</dbReference>
<name>A0ABP6MZ00_9ACTN</name>
<gene>
    <name evidence="2" type="ORF">GCM10010521_16270</name>
</gene>
<keyword evidence="3" id="KW-1185">Reference proteome</keyword>
<evidence type="ECO:0000313" key="3">
    <source>
        <dbReference type="Proteomes" id="UP001500893"/>
    </source>
</evidence>
<comment type="caution">
    <text evidence="2">The sequence shown here is derived from an EMBL/GenBank/DDBJ whole genome shotgun (WGS) entry which is preliminary data.</text>
</comment>
<proteinExistence type="predicted"/>
<sequence length="421" mass="45081">MSAADKAKEIIQDVTGMWWPAADEDGLRDAAKAWRDFADDVEDVLVAANKSARGIIEHNKGEAISAFDDPFWRRYYHDGHGWLKDLADGARDMARALDKYADAVHSATKRLEHELEIVGATIIAGTALAVFTAGISEAAAAAATAGVVELAATLGVTVSTEIATIAGTTLATASIAGVESVTVDLAVAQPMKIAAGLQGGFSLDEASDSALTGMAFGGVLGAGAGGVEAAVGAGGVRNLFLGVGTDLDGLSTVPAPRFNDEWLTGARRRPRDILDDPAQTRWAEAAYDDFLQSPRDIQAISRNTEGVPRANGSTGFSEEEIGAIKKHVFDTEHPIEDYETGQVVVRKFDADAEIADAWIRLRSGNALPEDHVLLEHELTELSYLREHPGATYQEAHRVANENYNWQSKVPLNKREDFEGEW</sequence>
<dbReference type="RefSeq" id="WP_345048324.1">
    <property type="nucleotide sequence ID" value="NZ_BAAAVM010000018.1"/>
</dbReference>
<organism evidence="2 3">
    <name type="scientific">Streptomyces rameus</name>
    <dbReference type="NCBI Taxonomy" id="68261"/>
    <lineage>
        <taxon>Bacteria</taxon>
        <taxon>Bacillati</taxon>
        <taxon>Actinomycetota</taxon>
        <taxon>Actinomycetes</taxon>
        <taxon>Kitasatosporales</taxon>
        <taxon>Streptomycetaceae</taxon>
        <taxon>Streptomyces</taxon>
    </lineage>
</organism>
<protein>
    <recommendedName>
        <fullName evidence="1">Outer membrane channel protein CpnT-like N-terminal domain-containing protein</fullName>
    </recommendedName>
</protein>
<reference evidence="3" key="1">
    <citation type="journal article" date="2019" name="Int. J. Syst. Evol. Microbiol.">
        <title>The Global Catalogue of Microorganisms (GCM) 10K type strain sequencing project: providing services to taxonomists for standard genome sequencing and annotation.</title>
        <authorList>
            <consortium name="The Broad Institute Genomics Platform"/>
            <consortium name="The Broad Institute Genome Sequencing Center for Infectious Disease"/>
            <person name="Wu L."/>
            <person name="Ma J."/>
        </authorList>
    </citation>
    <scope>NUCLEOTIDE SEQUENCE [LARGE SCALE GENOMIC DNA]</scope>
    <source>
        <strain evidence="3">JCM 11574</strain>
    </source>
</reference>
<dbReference type="InterPro" id="IPR057746">
    <property type="entry name" value="CpnT-like_N"/>
</dbReference>
<accession>A0ABP6MZ00</accession>
<dbReference type="EMBL" id="BAAAVM010000018">
    <property type="protein sequence ID" value="GAA3130967.1"/>
    <property type="molecule type" value="Genomic_DNA"/>
</dbReference>
<evidence type="ECO:0000259" key="1">
    <source>
        <dbReference type="Pfam" id="PF25547"/>
    </source>
</evidence>
<feature type="domain" description="Outer membrane channel protein CpnT-like N-terminal" evidence="1">
    <location>
        <begin position="8"/>
        <end position="144"/>
    </location>
</feature>
<evidence type="ECO:0000313" key="2">
    <source>
        <dbReference type="EMBL" id="GAA3130967.1"/>
    </source>
</evidence>